<proteinExistence type="predicted"/>
<evidence type="ECO:0000256" key="2">
    <source>
        <dbReference type="PROSITE-ProRule" id="PRU00169"/>
    </source>
</evidence>
<dbReference type="Gene3D" id="2.40.50.1020">
    <property type="entry name" value="LytTr DNA-binding domain"/>
    <property type="match status" value="1"/>
</dbReference>
<dbReference type="GO" id="GO:0003677">
    <property type="term" value="F:DNA binding"/>
    <property type="evidence" value="ECO:0007669"/>
    <property type="project" value="UniProtKB-KW"/>
</dbReference>
<evidence type="ECO:0000313" key="6">
    <source>
        <dbReference type="Proteomes" id="UP000276603"/>
    </source>
</evidence>
<dbReference type="InterPro" id="IPR007492">
    <property type="entry name" value="LytTR_DNA-bd_dom"/>
</dbReference>
<feature type="domain" description="Response regulatory" evidence="3">
    <location>
        <begin position="6"/>
        <end position="121"/>
    </location>
</feature>
<feature type="modified residue" description="4-aspartylphosphate" evidence="2">
    <location>
        <position position="56"/>
    </location>
</feature>
<dbReference type="InterPro" id="IPR050595">
    <property type="entry name" value="Bact_response_regulator"/>
</dbReference>
<keyword evidence="1 2" id="KW-0597">Phosphoprotein</keyword>
<dbReference type="SUPFAM" id="SSF52172">
    <property type="entry name" value="CheY-like"/>
    <property type="match status" value="1"/>
</dbReference>
<dbReference type="SMART" id="SM00448">
    <property type="entry name" value="REC"/>
    <property type="match status" value="1"/>
</dbReference>
<evidence type="ECO:0000259" key="3">
    <source>
        <dbReference type="PROSITE" id="PS50110"/>
    </source>
</evidence>
<dbReference type="RefSeq" id="WP_120711833.1">
    <property type="nucleotide sequence ID" value="NZ_RBCJ01000002.1"/>
</dbReference>
<dbReference type="PANTHER" id="PTHR44591:SF3">
    <property type="entry name" value="RESPONSE REGULATORY DOMAIN-CONTAINING PROTEIN"/>
    <property type="match status" value="1"/>
</dbReference>
<keyword evidence="5" id="KW-0238">DNA-binding</keyword>
<reference evidence="5 6" key="1">
    <citation type="submission" date="2018-10" db="EMBL/GenBank/DDBJ databases">
        <title>Ulvibacterium marinum gen. nov., sp. nov., a novel marine bacterium of the family Flavobacteriaceae, isolated from a culture of the green alga Ulva prolifera.</title>
        <authorList>
            <person name="Zhang Z."/>
        </authorList>
    </citation>
    <scope>NUCLEOTIDE SEQUENCE [LARGE SCALE GENOMIC DNA]</scope>
    <source>
        <strain evidence="5 6">CCMM003</strain>
    </source>
</reference>
<feature type="domain" description="HTH LytTR-type" evidence="4">
    <location>
        <begin position="146"/>
        <end position="213"/>
    </location>
</feature>
<dbReference type="AlphaFoldDB" id="A0A3B0C847"/>
<dbReference type="Proteomes" id="UP000276603">
    <property type="component" value="Unassembled WGS sequence"/>
</dbReference>
<dbReference type="Gene3D" id="3.40.50.2300">
    <property type="match status" value="1"/>
</dbReference>
<dbReference type="CDD" id="cd17534">
    <property type="entry name" value="REC_DC-like"/>
    <property type="match status" value="1"/>
</dbReference>
<dbReference type="Pfam" id="PF04397">
    <property type="entry name" value="LytTR"/>
    <property type="match status" value="1"/>
</dbReference>
<dbReference type="InterPro" id="IPR011006">
    <property type="entry name" value="CheY-like_superfamily"/>
</dbReference>
<dbReference type="InterPro" id="IPR001789">
    <property type="entry name" value="Sig_transdc_resp-reg_receiver"/>
</dbReference>
<accession>A0A3B0C847</accession>
<protein>
    <submittedName>
        <fullName evidence="5">DNA-binding response regulator</fullName>
    </submittedName>
</protein>
<evidence type="ECO:0000313" key="5">
    <source>
        <dbReference type="EMBL" id="RKN81680.1"/>
    </source>
</evidence>
<organism evidence="5 6">
    <name type="scientific">Ulvibacterium marinum</name>
    <dbReference type="NCBI Taxonomy" id="2419782"/>
    <lineage>
        <taxon>Bacteria</taxon>
        <taxon>Pseudomonadati</taxon>
        <taxon>Bacteroidota</taxon>
        <taxon>Flavobacteriia</taxon>
        <taxon>Flavobacteriales</taxon>
        <taxon>Flavobacteriaceae</taxon>
        <taxon>Ulvibacterium</taxon>
    </lineage>
</organism>
<dbReference type="EMBL" id="RBCJ01000002">
    <property type="protein sequence ID" value="RKN81680.1"/>
    <property type="molecule type" value="Genomic_DNA"/>
</dbReference>
<keyword evidence="6" id="KW-1185">Reference proteome</keyword>
<dbReference type="SMART" id="SM00850">
    <property type="entry name" value="LytTR"/>
    <property type="match status" value="1"/>
</dbReference>
<gene>
    <name evidence="5" type="ORF">D7Z94_12315</name>
</gene>
<dbReference type="Pfam" id="PF00072">
    <property type="entry name" value="Response_reg"/>
    <property type="match status" value="1"/>
</dbReference>
<dbReference type="GO" id="GO:0000160">
    <property type="term" value="P:phosphorelay signal transduction system"/>
    <property type="evidence" value="ECO:0007669"/>
    <property type="project" value="InterPro"/>
</dbReference>
<dbReference type="PROSITE" id="PS50930">
    <property type="entry name" value="HTH_LYTTR"/>
    <property type="match status" value="1"/>
</dbReference>
<name>A0A3B0C847_9FLAO</name>
<dbReference type="PANTHER" id="PTHR44591">
    <property type="entry name" value="STRESS RESPONSE REGULATOR PROTEIN 1"/>
    <property type="match status" value="1"/>
</dbReference>
<evidence type="ECO:0000256" key="1">
    <source>
        <dbReference type="ARBA" id="ARBA00022553"/>
    </source>
</evidence>
<sequence length="245" mass="27918">MTEKTRILVVEDDMIIAANISLQLTNLGYEVTGIETRGEEAILNTNVNPPDIILMDINLRGALDGVQTAQTIQKKMDIPIIYLTANTDEASFLRAKETRPLAFITKPFNKLNLQRTIALAVERLRENEGKKEFGEKMDLQILDDRIFVRHNGKMAKLLLDDILYIEADRNYCTIFTTTGNYVLTSTLKTMHERLPSSKFVRVHRSYMVNIGKLDVVGESHLEIGRIVIPFSKSQREFLLGRLHTI</sequence>
<comment type="caution">
    <text evidence="5">The sequence shown here is derived from an EMBL/GenBank/DDBJ whole genome shotgun (WGS) entry which is preliminary data.</text>
</comment>
<dbReference type="OrthoDB" id="2962330at2"/>
<dbReference type="PROSITE" id="PS50110">
    <property type="entry name" value="RESPONSE_REGULATORY"/>
    <property type="match status" value="1"/>
</dbReference>
<evidence type="ECO:0000259" key="4">
    <source>
        <dbReference type="PROSITE" id="PS50930"/>
    </source>
</evidence>